<protein>
    <submittedName>
        <fullName evidence="1">Uncharacterized protein</fullName>
    </submittedName>
</protein>
<reference evidence="1 2" key="1">
    <citation type="journal article" date="2022" name="Hortic Res">
        <title>A haplotype resolved chromosomal level avocado genome allows analysis of novel avocado genes.</title>
        <authorList>
            <person name="Nath O."/>
            <person name="Fletcher S.J."/>
            <person name="Hayward A."/>
            <person name="Shaw L.M."/>
            <person name="Masouleh A.K."/>
            <person name="Furtado A."/>
            <person name="Henry R.J."/>
            <person name="Mitter N."/>
        </authorList>
    </citation>
    <scope>NUCLEOTIDE SEQUENCE [LARGE SCALE GENOMIC DNA]</scope>
    <source>
        <strain evidence="2">cv. Hass</strain>
    </source>
</reference>
<comment type="caution">
    <text evidence="1">The sequence shown here is derived from an EMBL/GenBank/DDBJ whole genome shotgun (WGS) entry which is preliminary data.</text>
</comment>
<proteinExistence type="predicted"/>
<evidence type="ECO:0000313" key="2">
    <source>
        <dbReference type="Proteomes" id="UP001234297"/>
    </source>
</evidence>
<gene>
    <name evidence="1" type="ORF">MRB53_006343</name>
</gene>
<accession>A0ACC2MG23</accession>
<dbReference type="EMBL" id="CM056810">
    <property type="protein sequence ID" value="KAJ8644595.1"/>
    <property type="molecule type" value="Genomic_DNA"/>
</dbReference>
<name>A0ACC2MG23_PERAE</name>
<evidence type="ECO:0000313" key="1">
    <source>
        <dbReference type="EMBL" id="KAJ8644595.1"/>
    </source>
</evidence>
<keyword evidence="2" id="KW-1185">Reference proteome</keyword>
<dbReference type="Proteomes" id="UP001234297">
    <property type="component" value="Chromosome 2"/>
</dbReference>
<sequence length="132" mass="15159">MKAMETLQDLIEEAKVRTLWWAICIFGIAYFLSHKKMRTSWLICGIQQLLLTKRPLIRDMVDLIGDHLDIYKRNQSSIGVDVMGTLSSEERDERLRYHLIASKELHPALFSSECPSEAYGRGLGCCLKTKRG</sequence>
<organism evidence="1 2">
    <name type="scientific">Persea americana</name>
    <name type="common">Avocado</name>
    <dbReference type="NCBI Taxonomy" id="3435"/>
    <lineage>
        <taxon>Eukaryota</taxon>
        <taxon>Viridiplantae</taxon>
        <taxon>Streptophyta</taxon>
        <taxon>Embryophyta</taxon>
        <taxon>Tracheophyta</taxon>
        <taxon>Spermatophyta</taxon>
        <taxon>Magnoliopsida</taxon>
        <taxon>Magnoliidae</taxon>
        <taxon>Laurales</taxon>
        <taxon>Lauraceae</taxon>
        <taxon>Persea</taxon>
    </lineage>
</organism>